<feature type="transmembrane region" description="Helical" evidence="2">
    <location>
        <begin position="141"/>
        <end position="161"/>
    </location>
</feature>
<dbReference type="Proteomes" id="UP000481109">
    <property type="component" value="Unassembled WGS sequence"/>
</dbReference>
<keyword evidence="2" id="KW-0472">Membrane</keyword>
<evidence type="ECO:0000313" key="3">
    <source>
        <dbReference type="EMBL" id="NGO77230.1"/>
    </source>
</evidence>
<name>A0A6G4XK70_9ACTN</name>
<gene>
    <name evidence="3" type="ORF">G6045_16410</name>
</gene>
<comment type="caution">
    <text evidence="3">The sequence shown here is derived from an EMBL/GenBank/DDBJ whole genome shotgun (WGS) entry which is preliminary data.</text>
</comment>
<keyword evidence="2" id="KW-0812">Transmembrane</keyword>
<accession>A0A6G4XK70</accession>
<feature type="transmembrane region" description="Helical" evidence="2">
    <location>
        <begin position="87"/>
        <end position="105"/>
    </location>
</feature>
<keyword evidence="4" id="KW-1185">Reference proteome</keyword>
<keyword evidence="2" id="KW-1133">Transmembrane helix</keyword>
<feature type="transmembrane region" description="Helical" evidence="2">
    <location>
        <begin position="53"/>
        <end position="75"/>
    </location>
</feature>
<evidence type="ECO:0000313" key="4">
    <source>
        <dbReference type="Proteomes" id="UP000481109"/>
    </source>
</evidence>
<dbReference type="RefSeq" id="WP_165332697.1">
    <property type="nucleotide sequence ID" value="NZ_JAAKZW010000058.1"/>
</dbReference>
<dbReference type="InterPro" id="IPR013901">
    <property type="entry name" value="Anthrone_oxy"/>
</dbReference>
<reference evidence="3 4" key="1">
    <citation type="submission" date="2020-02" db="EMBL/GenBank/DDBJ databases">
        <title>Whole-genome analyses of novel actinobacteria.</title>
        <authorList>
            <person name="Sahin N."/>
            <person name="Tokatli A."/>
        </authorList>
    </citation>
    <scope>NUCLEOTIDE SEQUENCE [LARGE SCALE GENOMIC DNA]</scope>
    <source>
        <strain evidence="3 4">YC504</strain>
    </source>
</reference>
<protein>
    <submittedName>
        <fullName evidence="3">DUF1772 domain-containing protein</fullName>
    </submittedName>
</protein>
<sequence length="216" mass="23228">MKHLQAAVLPAAVISTGLMAGLFAGFAYAVMPGLDRSSDRTFVEAVQGINEAILNPAFMLPFMGSIPLLALAVFLARRGQGRPALPWLIAALVLYLIAFMVTSGVNVPLNDQLAKAGDVDHIKHLGTVRDHFESTWVTWNIIRALLHTAAFACLAWALVVYGAHRPKEGKSANSAAGPIFQNSDPMPTAYQHGGRTPYNSHPDQRPDHITTPASNP</sequence>
<evidence type="ECO:0000256" key="2">
    <source>
        <dbReference type="SAM" id="Phobius"/>
    </source>
</evidence>
<proteinExistence type="predicted"/>
<dbReference type="EMBL" id="JAAKZW010000058">
    <property type="protein sequence ID" value="NGO77230.1"/>
    <property type="molecule type" value="Genomic_DNA"/>
</dbReference>
<organism evidence="3 4">
    <name type="scientific">Streptomyces mesophilus</name>
    <dbReference type="NCBI Taxonomy" id="1775132"/>
    <lineage>
        <taxon>Bacteria</taxon>
        <taxon>Bacillati</taxon>
        <taxon>Actinomycetota</taxon>
        <taxon>Actinomycetes</taxon>
        <taxon>Kitasatosporales</taxon>
        <taxon>Streptomycetaceae</taxon>
        <taxon>Streptomyces</taxon>
    </lineage>
</organism>
<dbReference type="AlphaFoldDB" id="A0A6G4XK70"/>
<dbReference type="Pfam" id="PF08592">
    <property type="entry name" value="Anthrone_oxy"/>
    <property type="match status" value="1"/>
</dbReference>
<evidence type="ECO:0000256" key="1">
    <source>
        <dbReference type="SAM" id="MobiDB-lite"/>
    </source>
</evidence>
<feature type="region of interest" description="Disordered" evidence="1">
    <location>
        <begin position="171"/>
        <end position="216"/>
    </location>
</feature>